<organism evidence="7">
    <name type="scientific">Schistosoma curassoni</name>
    <dbReference type="NCBI Taxonomy" id="6186"/>
    <lineage>
        <taxon>Eukaryota</taxon>
        <taxon>Metazoa</taxon>
        <taxon>Spiralia</taxon>
        <taxon>Lophotrochozoa</taxon>
        <taxon>Platyhelminthes</taxon>
        <taxon>Trematoda</taxon>
        <taxon>Digenea</taxon>
        <taxon>Strigeidida</taxon>
        <taxon>Schistosomatoidea</taxon>
        <taxon>Schistosomatidae</taxon>
        <taxon>Schistosoma</taxon>
    </lineage>
</organism>
<name>A0A183KK07_9TREM</name>
<dbReference type="SUPFAM" id="SSF48726">
    <property type="entry name" value="Immunoglobulin"/>
    <property type="match status" value="3"/>
</dbReference>
<dbReference type="SMART" id="SM00409">
    <property type="entry name" value="IG"/>
    <property type="match status" value="3"/>
</dbReference>
<dbReference type="AlphaFoldDB" id="A0A183KK07"/>
<protein>
    <submittedName>
        <fullName evidence="7">Ig-like domain-containing protein</fullName>
    </submittedName>
</protein>
<accession>A0A183KK07</accession>
<keyword evidence="3" id="KW-0393">Immunoglobulin domain</keyword>
<keyword evidence="6" id="KW-1185">Reference proteome</keyword>
<dbReference type="InterPro" id="IPR003598">
    <property type="entry name" value="Ig_sub2"/>
</dbReference>
<dbReference type="GO" id="GO:0005886">
    <property type="term" value="C:plasma membrane"/>
    <property type="evidence" value="ECO:0007669"/>
    <property type="project" value="TreeGrafter"/>
</dbReference>
<feature type="domain" description="Ig-like" evidence="4">
    <location>
        <begin position="129"/>
        <end position="221"/>
    </location>
</feature>
<dbReference type="WBParaSite" id="SCUD_0001537001-mRNA-1">
    <property type="protein sequence ID" value="SCUD_0001537001-mRNA-1"/>
    <property type="gene ID" value="SCUD_0001537001"/>
</dbReference>
<evidence type="ECO:0000313" key="6">
    <source>
        <dbReference type="Proteomes" id="UP000279833"/>
    </source>
</evidence>
<keyword evidence="2" id="KW-1015">Disulfide bond</keyword>
<reference evidence="5 6" key="2">
    <citation type="submission" date="2018-11" db="EMBL/GenBank/DDBJ databases">
        <authorList>
            <consortium name="Pathogen Informatics"/>
        </authorList>
    </citation>
    <scope>NUCLEOTIDE SEQUENCE [LARGE SCALE GENOMIC DNA]</scope>
    <source>
        <strain evidence="5">Dakar</strain>
        <strain evidence="6">Dakar, Senegal</strain>
    </source>
</reference>
<dbReference type="InterPro" id="IPR003599">
    <property type="entry name" value="Ig_sub"/>
</dbReference>
<proteinExistence type="predicted"/>
<evidence type="ECO:0000256" key="3">
    <source>
        <dbReference type="ARBA" id="ARBA00023319"/>
    </source>
</evidence>
<sequence length="356" mass="39763">NQKQAGKGPVFEKPKIYQNNLGRDVILECRCSADPAPTFTWYQNTKELKARPGRYEMEESKDGAVFLNKLKIINFMNADAGTYKLMAKNNSGDATAVMEVKMNSVFGLLNLAFTSASDPPCSSLILSRPKIVGMPNIRFEDNNQRAFLEVRVDSGNPPEAKWSHSGKSIKVEGRYSSECTMEGRNYVMNLTINDLTEKDSGLYECEIFNGVGKVQQSITVKVPRRTFIMTVDYAVGSVTPQAKVLKNGNDLSLDKRCTVRVDSTKHSVIITIKNVQMDDKSTYTLQLLANGNVCDKGNFDLSVIQVNDEANEEVDEVGELHVPSNKGSRRSSTVKKEEEYVSKLTLKGFRLMSRFH</sequence>
<reference evidence="7" key="1">
    <citation type="submission" date="2016-06" db="UniProtKB">
        <authorList>
            <consortium name="WormBaseParasite"/>
        </authorList>
    </citation>
    <scope>IDENTIFICATION</scope>
</reference>
<dbReference type="InterPro" id="IPR013098">
    <property type="entry name" value="Ig_I-set"/>
</dbReference>
<dbReference type="PANTHER" id="PTHR45080">
    <property type="entry name" value="CONTACTIN 5"/>
    <property type="match status" value="1"/>
</dbReference>
<dbReference type="Pfam" id="PF07679">
    <property type="entry name" value="I-set"/>
    <property type="match status" value="2"/>
</dbReference>
<dbReference type="STRING" id="6186.A0A183KK07"/>
<dbReference type="PROSITE" id="PS50835">
    <property type="entry name" value="IG_LIKE"/>
    <property type="match status" value="2"/>
</dbReference>
<dbReference type="InterPro" id="IPR050958">
    <property type="entry name" value="Cell_Adh-Cytoskel_Orgn"/>
</dbReference>
<evidence type="ECO:0000259" key="4">
    <source>
        <dbReference type="PROSITE" id="PS50835"/>
    </source>
</evidence>
<dbReference type="EMBL" id="UZAK01037551">
    <property type="protein sequence ID" value="VDP59083.1"/>
    <property type="molecule type" value="Genomic_DNA"/>
</dbReference>
<dbReference type="FunFam" id="2.60.40.10:FF:000032">
    <property type="entry name" value="palladin isoform X1"/>
    <property type="match status" value="1"/>
</dbReference>
<evidence type="ECO:0000313" key="5">
    <source>
        <dbReference type="EMBL" id="VDP59083.1"/>
    </source>
</evidence>
<dbReference type="InterPro" id="IPR013783">
    <property type="entry name" value="Ig-like_fold"/>
</dbReference>
<evidence type="ECO:0000313" key="7">
    <source>
        <dbReference type="WBParaSite" id="SCUD_0001537001-mRNA-1"/>
    </source>
</evidence>
<dbReference type="SMART" id="SM00408">
    <property type="entry name" value="IGc2"/>
    <property type="match status" value="2"/>
</dbReference>
<dbReference type="CDD" id="cd00096">
    <property type="entry name" value="Ig"/>
    <property type="match status" value="1"/>
</dbReference>
<dbReference type="InterPro" id="IPR007110">
    <property type="entry name" value="Ig-like_dom"/>
</dbReference>
<evidence type="ECO:0000256" key="1">
    <source>
        <dbReference type="ARBA" id="ARBA00022729"/>
    </source>
</evidence>
<feature type="domain" description="Ig-like" evidence="4">
    <location>
        <begin position="9"/>
        <end position="101"/>
    </location>
</feature>
<evidence type="ECO:0000256" key="2">
    <source>
        <dbReference type="ARBA" id="ARBA00023157"/>
    </source>
</evidence>
<dbReference type="Proteomes" id="UP000279833">
    <property type="component" value="Unassembled WGS sequence"/>
</dbReference>
<keyword evidence="1" id="KW-0732">Signal</keyword>
<dbReference type="GO" id="GO:0007156">
    <property type="term" value="P:homophilic cell adhesion via plasma membrane adhesion molecules"/>
    <property type="evidence" value="ECO:0007669"/>
    <property type="project" value="TreeGrafter"/>
</dbReference>
<gene>
    <name evidence="5" type="ORF">SCUD_LOCUS15369</name>
</gene>
<dbReference type="PANTHER" id="PTHR45080:SF8">
    <property type="entry name" value="IG-LIKE DOMAIN-CONTAINING PROTEIN"/>
    <property type="match status" value="1"/>
</dbReference>
<dbReference type="InterPro" id="IPR036179">
    <property type="entry name" value="Ig-like_dom_sf"/>
</dbReference>
<dbReference type="Gene3D" id="2.60.40.10">
    <property type="entry name" value="Immunoglobulins"/>
    <property type="match status" value="3"/>
</dbReference>